<dbReference type="GO" id="GO:0016810">
    <property type="term" value="F:hydrolase activity, acting on carbon-nitrogen (but not peptide) bonds"/>
    <property type="evidence" value="ECO:0007669"/>
    <property type="project" value="InterPro"/>
</dbReference>
<evidence type="ECO:0000313" key="3">
    <source>
        <dbReference type="Proteomes" id="UP000578352"/>
    </source>
</evidence>
<name>A0A853CPF6_9MICO</name>
<dbReference type="Gene3D" id="2.30.40.10">
    <property type="entry name" value="Urease, subunit C, domain 1"/>
    <property type="match status" value="1"/>
</dbReference>
<accession>A0A853CPF6</accession>
<dbReference type="EMBL" id="JACCFL010000001">
    <property type="protein sequence ID" value="NYJ22746.1"/>
    <property type="molecule type" value="Genomic_DNA"/>
</dbReference>
<protein>
    <recommendedName>
        <fullName evidence="1">Amidohydrolase 3 domain-containing protein</fullName>
    </recommendedName>
</protein>
<sequence>MTTTVFMGGTILGGYRPDAETSDALAVRDGRVVAVGSEALALDGPGVETVDLAGGVLAPAFGDGHAHPLQAGLEKLGPQVRSCGSVEEIVACVADWAQAHPEQEWIYGGSYDATLAPDGMFDARWLDAVVPDRPVVLRAWDYHTVWVNSEALRRAGIDASTPEPALGRIPRRPDGSPLGILQEPGAVDLLLAAEPGRTHEERVEALRLATAAYAELGVAWVQDAWVEPAEVEAYLEASRRGLLSTRVNLALRADPLTWREQVEGFVESRRRVDELGDPLLTAGTVKVFVDGVVENHTAAMLDDYVDTPGDRGLPNWAADELAAAAVAFDGLGFQLHLHAIGDSAARTALDVFETVERTNGPRDRRPVIAHVQVVDPVDLPRFGRLGVIANFEPLWAQLDPMMLALTIPRLGPDRERLQYPIRTLHGSARISFGSDWPVSSADWRPGVATAVTRQTEQRVPEAGWTPAERITLTDALEAYSSGVAVQAFADATRTGIRPGAETDLVWLDGDPRTVDPHELRSVRVLGTWVAGIRRGLPAPTPVRS</sequence>
<evidence type="ECO:0000313" key="2">
    <source>
        <dbReference type="EMBL" id="NYJ22746.1"/>
    </source>
</evidence>
<dbReference type="SUPFAM" id="SSF51556">
    <property type="entry name" value="Metallo-dependent hydrolases"/>
    <property type="match status" value="1"/>
</dbReference>
<dbReference type="SUPFAM" id="SSF51338">
    <property type="entry name" value="Composite domain of metallo-dependent hydrolases"/>
    <property type="match status" value="1"/>
</dbReference>
<proteinExistence type="predicted"/>
<dbReference type="InterPro" id="IPR033932">
    <property type="entry name" value="YtcJ-like"/>
</dbReference>
<dbReference type="Gene3D" id="3.10.310.70">
    <property type="match status" value="1"/>
</dbReference>
<dbReference type="InterPro" id="IPR013108">
    <property type="entry name" value="Amidohydro_3"/>
</dbReference>
<dbReference type="PANTHER" id="PTHR22642:SF2">
    <property type="entry name" value="PROTEIN LONG AFTER FAR-RED 3"/>
    <property type="match status" value="1"/>
</dbReference>
<dbReference type="PANTHER" id="PTHR22642">
    <property type="entry name" value="IMIDAZOLONEPROPIONASE"/>
    <property type="match status" value="1"/>
</dbReference>
<dbReference type="Gene3D" id="3.20.20.140">
    <property type="entry name" value="Metal-dependent hydrolases"/>
    <property type="match status" value="1"/>
</dbReference>
<dbReference type="CDD" id="cd01300">
    <property type="entry name" value="YtcJ_like"/>
    <property type="match status" value="1"/>
</dbReference>
<dbReference type="Pfam" id="PF07969">
    <property type="entry name" value="Amidohydro_3"/>
    <property type="match status" value="1"/>
</dbReference>
<gene>
    <name evidence="2" type="ORF">HNR13_001033</name>
</gene>
<comment type="caution">
    <text evidence="2">The sequence shown here is derived from an EMBL/GenBank/DDBJ whole genome shotgun (WGS) entry which is preliminary data.</text>
</comment>
<dbReference type="Proteomes" id="UP000578352">
    <property type="component" value="Unassembled WGS sequence"/>
</dbReference>
<dbReference type="RefSeq" id="WP_179604759.1">
    <property type="nucleotide sequence ID" value="NZ_BAABEH010000001.1"/>
</dbReference>
<feature type="domain" description="Amidohydrolase 3" evidence="1">
    <location>
        <begin position="48"/>
        <end position="531"/>
    </location>
</feature>
<organism evidence="2 3">
    <name type="scientific">Leifsonia shinshuensis</name>
    <dbReference type="NCBI Taxonomy" id="150026"/>
    <lineage>
        <taxon>Bacteria</taxon>
        <taxon>Bacillati</taxon>
        <taxon>Actinomycetota</taxon>
        <taxon>Actinomycetes</taxon>
        <taxon>Micrococcales</taxon>
        <taxon>Microbacteriaceae</taxon>
        <taxon>Leifsonia</taxon>
    </lineage>
</organism>
<reference evidence="2 3" key="1">
    <citation type="submission" date="2020-07" db="EMBL/GenBank/DDBJ databases">
        <title>Sequencing the genomes of 1000 actinobacteria strains.</title>
        <authorList>
            <person name="Klenk H.-P."/>
        </authorList>
    </citation>
    <scope>NUCLEOTIDE SEQUENCE [LARGE SCALE GENOMIC DNA]</scope>
    <source>
        <strain evidence="2 3">DSM 15165</strain>
    </source>
</reference>
<evidence type="ECO:0000259" key="1">
    <source>
        <dbReference type="Pfam" id="PF07969"/>
    </source>
</evidence>
<dbReference type="InterPro" id="IPR011059">
    <property type="entry name" value="Metal-dep_hydrolase_composite"/>
</dbReference>
<dbReference type="AlphaFoldDB" id="A0A853CPF6"/>
<dbReference type="InterPro" id="IPR032466">
    <property type="entry name" value="Metal_Hydrolase"/>
</dbReference>